<reference evidence="9 10" key="1">
    <citation type="journal article" date="2015" name="Biotechnol. Biofuels">
        <title>Enhanced degradation of softwood versus hardwood by the white-rot fungus Pycnoporus coccineus.</title>
        <authorList>
            <person name="Couturier M."/>
            <person name="Navarro D."/>
            <person name="Chevret D."/>
            <person name="Henrissat B."/>
            <person name="Piumi F."/>
            <person name="Ruiz-Duenas F.J."/>
            <person name="Martinez A.T."/>
            <person name="Grigoriev I.V."/>
            <person name="Riley R."/>
            <person name="Lipzen A."/>
            <person name="Berrin J.G."/>
            <person name="Master E.R."/>
            <person name="Rosso M.N."/>
        </authorList>
    </citation>
    <scope>NUCLEOTIDE SEQUENCE [LARGE SCALE GENOMIC DNA]</scope>
    <source>
        <strain evidence="9 10">BRFM310</strain>
    </source>
</reference>
<dbReference type="InterPro" id="IPR054300">
    <property type="entry name" value="OB_DPOA2"/>
</dbReference>
<protein>
    <recommendedName>
        <fullName evidence="3 6">DNA polymerase alpha subunit B</fullName>
    </recommendedName>
</protein>
<evidence type="ECO:0000256" key="1">
    <source>
        <dbReference type="ARBA" id="ARBA00004123"/>
    </source>
</evidence>
<proteinExistence type="inferred from homology"/>
<comment type="similarity">
    <text evidence="2 6">Belongs to the DNA polymerase alpha subunit B family.</text>
</comment>
<evidence type="ECO:0000313" key="9">
    <source>
        <dbReference type="EMBL" id="OSD07168.1"/>
    </source>
</evidence>
<dbReference type="GO" id="GO:0003677">
    <property type="term" value="F:DNA binding"/>
    <property type="evidence" value="ECO:0007669"/>
    <property type="project" value="InterPro"/>
</dbReference>
<evidence type="ECO:0000256" key="5">
    <source>
        <dbReference type="ARBA" id="ARBA00023242"/>
    </source>
</evidence>
<dbReference type="Pfam" id="PF04042">
    <property type="entry name" value="DNA_pol_E_B"/>
    <property type="match status" value="1"/>
</dbReference>
<organism evidence="9 10">
    <name type="scientific">Trametes coccinea (strain BRFM310)</name>
    <name type="common">Pycnoporus coccineus</name>
    <dbReference type="NCBI Taxonomy" id="1353009"/>
    <lineage>
        <taxon>Eukaryota</taxon>
        <taxon>Fungi</taxon>
        <taxon>Dikarya</taxon>
        <taxon>Basidiomycota</taxon>
        <taxon>Agaricomycotina</taxon>
        <taxon>Agaricomycetes</taxon>
        <taxon>Polyporales</taxon>
        <taxon>Polyporaceae</taxon>
        <taxon>Trametes</taxon>
    </lineage>
</organism>
<dbReference type="OrthoDB" id="336885at2759"/>
<evidence type="ECO:0000256" key="3">
    <source>
        <dbReference type="ARBA" id="ARBA00018596"/>
    </source>
</evidence>
<evidence type="ECO:0000259" key="8">
    <source>
        <dbReference type="Pfam" id="PF22062"/>
    </source>
</evidence>
<evidence type="ECO:0000256" key="2">
    <source>
        <dbReference type="ARBA" id="ARBA00007299"/>
    </source>
</evidence>
<feature type="domain" description="DNA polymerase alpha/delta/epsilon subunit B" evidence="7">
    <location>
        <begin position="287"/>
        <end position="527"/>
    </location>
</feature>
<evidence type="ECO:0000256" key="6">
    <source>
        <dbReference type="PIRNR" id="PIRNR018300"/>
    </source>
</evidence>
<evidence type="ECO:0000256" key="4">
    <source>
        <dbReference type="ARBA" id="ARBA00022705"/>
    </source>
</evidence>
<dbReference type="InterPro" id="IPR007185">
    <property type="entry name" value="DNA_pol_a/d/e_bsu"/>
</dbReference>
<evidence type="ECO:0000259" key="7">
    <source>
        <dbReference type="Pfam" id="PF04042"/>
    </source>
</evidence>
<gene>
    <name evidence="9" type="ORF">PYCCODRAFT_579826</name>
</gene>
<comment type="function">
    <text evidence="6">Accessory subunit of the DNA polymerase alpha complex (also known as the alpha DNA polymerase-primase complex) which plays an essential role in the initiation of DNA synthesis.</text>
</comment>
<dbReference type="Proteomes" id="UP000193067">
    <property type="component" value="Unassembled WGS sequence"/>
</dbReference>
<dbReference type="Pfam" id="PF22062">
    <property type="entry name" value="OB_DPOA2"/>
    <property type="match status" value="1"/>
</dbReference>
<evidence type="ECO:0000313" key="10">
    <source>
        <dbReference type="Proteomes" id="UP000193067"/>
    </source>
</evidence>
<dbReference type="EMBL" id="KZ084088">
    <property type="protein sequence ID" value="OSD07168.1"/>
    <property type="molecule type" value="Genomic_DNA"/>
</dbReference>
<name>A0A1Y2J195_TRAC3</name>
<dbReference type="PIRSF" id="PIRSF018300">
    <property type="entry name" value="DNA_pol_alph_2"/>
    <property type="match status" value="1"/>
</dbReference>
<keyword evidence="10" id="KW-1185">Reference proteome</keyword>
<dbReference type="Gene3D" id="3.60.21.60">
    <property type="match status" value="2"/>
</dbReference>
<dbReference type="PANTHER" id="PTHR23061:SF12">
    <property type="entry name" value="DNA POLYMERASE ALPHA SUBUNIT B"/>
    <property type="match status" value="1"/>
</dbReference>
<sequence length="572" mass="62871">MHNLDGERLWYKWEAIRFNRGPSQFSLKDLQELKAQLSRDLLRNNAAKKLTRGNLSGPQSRQFGMPQIRGGRMGFGVVGSPARMPGTPVKQARPQDGFDLPRMQESKVPVAGPSRVTYVGPSLDQDARKKRAYRYMYEKVSERSEVLDDRIDHFGELVKAYYDIEELGDPSAVTEEDVVVVGRIVPDAETAASAVKLNQASIMLESSRMMGSGARVPLRFDPGVNVRRGPRGVGGQGVFPGAIVALRGKNGGGGSFVASEILALPPLDPPSQVHVKSETGDSHFTMYVACGPFTPDADLAYKPLQSLVAKLVAEKPAVALLIGPFVDAWHPAIKTGDVDTPPRDMFRIELIDRLREFLDTSPGSLVLVLPSTRDILSDHAVFPQCELPRALCDDPRIRLLPNPARFTLNGVHFAASSVDALFHLRKEEYFQRAGETEPLPASSATDAPDAMANLCRHILQQRSFYPIFPAPLELAHEINLDVTHSDLLYLCPHDDNDDDADGRTDPSRARCAPDVLITPSRLKHFTKVVDSTVAINPGWLTKSTYAVLEYAGHTGPGPAKDRTKVEIHRLEA</sequence>
<comment type="subcellular location">
    <subcellularLocation>
        <location evidence="1 6">Nucleus</location>
    </subcellularLocation>
</comment>
<keyword evidence="5 6" id="KW-0539">Nucleus</keyword>
<dbReference type="GO" id="GO:0006270">
    <property type="term" value="P:DNA replication initiation"/>
    <property type="evidence" value="ECO:0007669"/>
    <property type="project" value="TreeGrafter"/>
</dbReference>
<dbReference type="STRING" id="1353009.A0A1Y2J195"/>
<accession>A0A1Y2J195</accession>
<keyword evidence="4 6" id="KW-0235">DNA replication</keyword>
<feature type="domain" description="DNA polymerase alpha subunit B OB" evidence="8">
    <location>
        <begin position="144"/>
        <end position="263"/>
    </location>
</feature>
<dbReference type="InterPro" id="IPR016722">
    <property type="entry name" value="DNA_pol_alpha_bsu"/>
</dbReference>
<dbReference type="GO" id="GO:0005658">
    <property type="term" value="C:alpha DNA polymerase:primase complex"/>
    <property type="evidence" value="ECO:0007669"/>
    <property type="project" value="TreeGrafter"/>
</dbReference>
<dbReference type="PANTHER" id="PTHR23061">
    <property type="entry name" value="DNA POLYMERASE 2 ALPHA 70 KDA SUBUNIT"/>
    <property type="match status" value="1"/>
</dbReference>
<dbReference type="AlphaFoldDB" id="A0A1Y2J195"/>